<accession>A0AAW5C7I1</accession>
<name>A0AAW5C7I1_9FIRM</name>
<dbReference type="Pfam" id="PF00990">
    <property type="entry name" value="GGDEF"/>
    <property type="match status" value="1"/>
</dbReference>
<evidence type="ECO:0000313" key="3">
    <source>
        <dbReference type="Proteomes" id="UP001299608"/>
    </source>
</evidence>
<comment type="caution">
    <text evidence="2">The sequence shown here is derived from an EMBL/GenBank/DDBJ whole genome shotgun (WGS) entry which is preliminary data.</text>
</comment>
<reference evidence="2" key="1">
    <citation type="submission" date="2022-01" db="EMBL/GenBank/DDBJ databases">
        <title>Collection of gut derived symbiotic bacterial strains cultured from healthy donors.</title>
        <authorList>
            <person name="Lin H."/>
            <person name="Kohout C."/>
            <person name="Waligurski E."/>
            <person name="Pamer E.G."/>
        </authorList>
    </citation>
    <scope>NUCLEOTIDE SEQUENCE</scope>
    <source>
        <strain evidence="2">DFI.6.55</strain>
    </source>
</reference>
<dbReference type="AlphaFoldDB" id="A0AAW5C7I1"/>
<dbReference type="Proteomes" id="UP001299608">
    <property type="component" value="Unassembled WGS sequence"/>
</dbReference>
<dbReference type="RefSeq" id="WP_227117251.1">
    <property type="nucleotide sequence ID" value="NZ_JAJCID010000050.1"/>
</dbReference>
<dbReference type="SUPFAM" id="SSF55073">
    <property type="entry name" value="Nucleotide cyclase"/>
    <property type="match status" value="1"/>
</dbReference>
<dbReference type="PROSITE" id="PS50887">
    <property type="entry name" value="GGDEF"/>
    <property type="match status" value="1"/>
</dbReference>
<evidence type="ECO:0000259" key="1">
    <source>
        <dbReference type="PROSITE" id="PS50887"/>
    </source>
</evidence>
<protein>
    <submittedName>
        <fullName evidence="2">GGDEF domain-containing protein</fullName>
    </submittedName>
</protein>
<evidence type="ECO:0000313" key="2">
    <source>
        <dbReference type="EMBL" id="MCG4749004.1"/>
    </source>
</evidence>
<dbReference type="InterPro" id="IPR000160">
    <property type="entry name" value="GGDEF_dom"/>
</dbReference>
<proteinExistence type="predicted"/>
<organism evidence="2 3">
    <name type="scientific">Enterocloster aldenensis</name>
    <dbReference type="NCBI Taxonomy" id="358742"/>
    <lineage>
        <taxon>Bacteria</taxon>
        <taxon>Bacillati</taxon>
        <taxon>Bacillota</taxon>
        <taxon>Clostridia</taxon>
        <taxon>Lachnospirales</taxon>
        <taxon>Lachnospiraceae</taxon>
        <taxon>Enterocloster</taxon>
    </lineage>
</organism>
<gene>
    <name evidence="2" type="ORF">L0N08_26670</name>
</gene>
<dbReference type="InterPro" id="IPR043128">
    <property type="entry name" value="Rev_trsase/Diguanyl_cyclase"/>
</dbReference>
<dbReference type="EMBL" id="JAKNGE010000048">
    <property type="protein sequence ID" value="MCG4749004.1"/>
    <property type="molecule type" value="Genomic_DNA"/>
</dbReference>
<sequence length="55" mass="6211">MKRRGKAWEEMKMPASIGIAVASDENRDFDTLYGKADQALYRTEQKGKNGFTVCP</sequence>
<feature type="domain" description="GGDEF" evidence="1">
    <location>
        <begin position="1"/>
        <end position="55"/>
    </location>
</feature>
<dbReference type="InterPro" id="IPR029787">
    <property type="entry name" value="Nucleotide_cyclase"/>
</dbReference>
<dbReference type="Gene3D" id="3.30.70.270">
    <property type="match status" value="1"/>
</dbReference>